<evidence type="ECO:0000313" key="1">
    <source>
        <dbReference type="EMBL" id="QES25820.1"/>
    </source>
</evidence>
<proteinExistence type="predicted"/>
<sequence>MERLKAEGRAITIYPVGLLADLSRFVHEADRTVARRHLRASLHREWERIKARKWREAKNYFNGYLAEHDTLGTRCGTGWTRGRALRDLARHLIELESLKEIERVISGIRAGGP</sequence>
<protein>
    <submittedName>
        <fullName evidence="1">Uncharacterized protein</fullName>
    </submittedName>
</protein>
<accession>A0A5P2B7E4</accession>
<gene>
    <name evidence="1" type="ORF">DEJ47_04570</name>
</gene>
<dbReference type="EMBL" id="CP029193">
    <property type="protein sequence ID" value="QES25820.1"/>
    <property type="molecule type" value="Genomic_DNA"/>
</dbReference>
<evidence type="ECO:0000313" key="2">
    <source>
        <dbReference type="Proteomes" id="UP000323046"/>
    </source>
</evidence>
<dbReference type="Proteomes" id="UP000323046">
    <property type="component" value="Chromosome"/>
</dbReference>
<dbReference type="AlphaFoldDB" id="A0A5P2B7E4"/>
<name>A0A5P2B7E4_STRVZ</name>
<keyword evidence="2" id="KW-1185">Reference proteome</keyword>
<organism evidence="1 2">
    <name type="scientific">Streptomyces venezuelae</name>
    <dbReference type="NCBI Taxonomy" id="54571"/>
    <lineage>
        <taxon>Bacteria</taxon>
        <taxon>Bacillati</taxon>
        <taxon>Actinomycetota</taxon>
        <taxon>Actinomycetes</taxon>
        <taxon>Kitasatosporales</taxon>
        <taxon>Streptomycetaceae</taxon>
        <taxon>Streptomyces</taxon>
    </lineage>
</organism>
<reference evidence="1 2" key="1">
    <citation type="submission" date="2018-05" db="EMBL/GenBank/DDBJ databases">
        <title>Streptomyces venezuelae.</title>
        <authorList>
            <person name="Kim W."/>
            <person name="Lee N."/>
            <person name="Cho B.-K."/>
        </authorList>
    </citation>
    <scope>NUCLEOTIDE SEQUENCE [LARGE SCALE GENOMIC DNA]</scope>
    <source>
        <strain evidence="1 2">ATCC 14583</strain>
    </source>
</reference>